<dbReference type="SMART" id="SM00387">
    <property type="entry name" value="HATPase_c"/>
    <property type="match status" value="1"/>
</dbReference>
<evidence type="ECO:0000256" key="9">
    <source>
        <dbReference type="ARBA" id="ARBA00022777"/>
    </source>
</evidence>
<comment type="subcellular location">
    <subcellularLocation>
        <location evidence="2">Cell membrane</location>
        <topology evidence="2">Multi-pass membrane protein</topology>
    </subcellularLocation>
</comment>
<dbReference type="AlphaFoldDB" id="A0A0K9YLR6"/>
<dbReference type="Proteomes" id="UP000036834">
    <property type="component" value="Unassembled WGS sequence"/>
</dbReference>
<dbReference type="OrthoDB" id="9780718at2"/>
<dbReference type="STRING" id="54915.ADS79_30170"/>
<evidence type="ECO:0000256" key="1">
    <source>
        <dbReference type="ARBA" id="ARBA00000085"/>
    </source>
</evidence>
<dbReference type="EMBL" id="LGIQ01000012">
    <property type="protein sequence ID" value="KNB69140.1"/>
    <property type="molecule type" value="Genomic_DNA"/>
</dbReference>
<comment type="catalytic activity">
    <reaction evidence="1">
        <text>ATP + protein L-histidine = ADP + protein N-phospho-L-histidine.</text>
        <dbReference type="EC" id="2.7.13.3"/>
    </reaction>
</comment>
<keyword evidence="7 14" id="KW-0812">Transmembrane</keyword>
<dbReference type="InterPro" id="IPR005467">
    <property type="entry name" value="His_kinase_dom"/>
</dbReference>
<dbReference type="InterPro" id="IPR003594">
    <property type="entry name" value="HATPase_dom"/>
</dbReference>
<feature type="domain" description="Histidine kinase" evidence="15">
    <location>
        <begin position="241"/>
        <end position="450"/>
    </location>
</feature>
<dbReference type="Gene3D" id="3.30.565.10">
    <property type="entry name" value="Histidine kinase-like ATPase, C-terminal domain"/>
    <property type="match status" value="1"/>
</dbReference>
<dbReference type="PRINTS" id="PR00344">
    <property type="entry name" value="BCTRLSENSOR"/>
</dbReference>
<keyword evidence="11 14" id="KW-1133">Transmembrane helix</keyword>
<evidence type="ECO:0000256" key="12">
    <source>
        <dbReference type="ARBA" id="ARBA00023012"/>
    </source>
</evidence>
<dbReference type="InterPro" id="IPR036097">
    <property type="entry name" value="HisK_dim/P_sf"/>
</dbReference>
<dbReference type="CDD" id="cd00082">
    <property type="entry name" value="HisKA"/>
    <property type="match status" value="1"/>
</dbReference>
<evidence type="ECO:0000256" key="4">
    <source>
        <dbReference type="ARBA" id="ARBA00022475"/>
    </source>
</evidence>
<name>A0A0K9YLR6_9BACL</name>
<reference evidence="17 20" key="3">
    <citation type="submission" date="2019-06" db="EMBL/GenBank/DDBJ databases">
        <title>Whole genome shotgun sequence of Brevibacillus reuszeri NBRC 15719.</title>
        <authorList>
            <person name="Hosoyama A."/>
            <person name="Uohara A."/>
            <person name="Ohji S."/>
            <person name="Ichikawa N."/>
        </authorList>
    </citation>
    <scope>NUCLEOTIDE SEQUENCE [LARGE SCALE GENOMIC DNA]</scope>
    <source>
        <strain evidence="17 20">NBRC 15719</strain>
    </source>
</reference>
<gene>
    <name evidence="18" type="ORF">ADS79_30170</name>
    <name evidence="17" type="ORF">BRE01_68140</name>
</gene>
<comment type="caution">
    <text evidence="18">The sequence shown here is derived from an EMBL/GenBank/DDBJ whole genome shotgun (WGS) entry which is preliminary data.</text>
</comment>
<evidence type="ECO:0000256" key="10">
    <source>
        <dbReference type="ARBA" id="ARBA00022840"/>
    </source>
</evidence>
<evidence type="ECO:0000259" key="16">
    <source>
        <dbReference type="PROSITE" id="PS50885"/>
    </source>
</evidence>
<accession>A0A0K9YLR6</accession>
<evidence type="ECO:0000256" key="11">
    <source>
        <dbReference type="ARBA" id="ARBA00022989"/>
    </source>
</evidence>
<dbReference type="PROSITE" id="PS50885">
    <property type="entry name" value="HAMP"/>
    <property type="match status" value="1"/>
</dbReference>
<evidence type="ECO:0000256" key="7">
    <source>
        <dbReference type="ARBA" id="ARBA00022692"/>
    </source>
</evidence>
<evidence type="ECO:0000313" key="20">
    <source>
        <dbReference type="Proteomes" id="UP000319578"/>
    </source>
</evidence>
<dbReference type="InterPro" id="IPR004358">
    <property type="entry name" value="Sig_transdc_His_kin-like_C"/>
</dbReference>
<evidence type="ECO:0000259" key="15">
    <source>
        <dbReference type="PROSITE" id="PS50109"/>
    </source>
</evidence>
<dbReference type="GO" id="GO:0005886">
    <property type="term" value="C:plasma membrane"/>
    <property type="evidence" value="ECO:0007669"/>
    <property type="project" value="UniProtKB-SubCell"/>
</dbReference>
<keyword evidence="20" id="KW-1185">Reference proteome</keyword>
<evidence type="ECO:0000256" key="8">
    <source>
        <dbReference type="ARBA" id="ARBA00022741"/>
    </source>
</evidence>
<dbReference type="InterPro" id="IPR036890">
    <property type="entry name" value="HATPase_C_sf"/>
</dbReference>
<dbReference type="InterPro" id="IPR003660">
    <property type="entry name" value="HAMP_dom"/>
</dbReference>
<dbReference type="SUPFAM" id="SSF47384">
    <property type="entry name" value="Homodimeric domain of signal transducing histidine kinase"/>
    <property type="match status" value="1"/>
</dbReference>
<keyword evidence="9 18" id="KW-0418">Kinase</keyword>
<keyword evidence="13 14" id="KW-0472">Membrane</keyword>
<dbReference type="PANTHER" id="PTHR45528">
    <property type="entry name" value="SENSOR HISTIDINE KINASE CPXA"/>
    <property type="match status" value="1"/>
</dbReference>
<dbReference type="Pfam" id="PF02518">
    <property type="entry name" value="HATPase_c"/>
    <property type="match status" value="1"/>
</dbReference>
<feature type="transmembrane region" description="Helical" evidence="14">
    <location>
        <begin position="161"/>
        <end position="179"/>
    </location>
</feature>
<dbReference type="EC" id="2.7.13.3" evidence="3"/>
<keyword evidence="8" id="KW-0547">Nucleotide-binding</keyword>
<organism evidence="18 19">
    <name type="scientific">Brevibacillus reuszeri</name>
    <dbReference type="NCBI Taxonomy" id="54915"/>
    <lineage>
        <taxon>Bacteria</taxon>
        <taxon>Bacillati</taxon>
        <taxon>Bacillota</taxon>
        <taxon>Bacilli</taxon>
        <taxon>Bacillales</taxon>
        <taxon>Paenibacillaceae</taxon>
        <taxon>Brevibacillus</taxon>
    </lineage>
</organism>
<dbReference type="SUPFAM" id="SSF55874">
    <property type="entry name" value="ATPase domain of HSP90 chaperone/DNA topoisomerase II/histidine kinase"/>
    <property type="match status" value="1"/>
</dbReference>
<dbReference type="EMBL" id="BJON01000046">
    <property type="protein sequence ID" value="GED73112.1"/>
    <property type="molecule type" value="Genomic_DNA"/>
</dbReference>
<dbReference type="InterPro" id="IPR003661">
    <property type="entry name" value="HisK_dim/P_dom"/>
</dbReference>
<feature type="transmembrane region" description="Helical" evidence="14">
    <location>
        <begin position="6"/>
        <end position="31"/>
    </location>
</feature>
<proteinExistence type="predicted"/>
<dbReference type="Proteomes" id="UP000319578">
    <property type="component" value="Unassembled WGS sequence"/>
</dbReference>
<keyword evidence="12" id="KW-0902">Two-component regulatory system</keyword>
<keyword evidence="10" id="KW-0067">ATP-binding</keyword>
<dbReference type="InterPro" id="IPR050398">
    <property type="entry name" value="HssS/ArlS-like"/>
</dbReference>
<dbReference type="Pfam" id="PF00512">
    <property type="entry name" value="HisKA"/>
    <property type="match status" value="1"/>
</dbReference>
<evidence type="ECO:0000256" key="6">
    <source>
        <dbReference type="ARBA" id="ARBA00022679"/>
    </source>
</evidence>
<evidence type="ECO:0000256" key="2">
    <source>
        <dbReference type="ARBA" id="ARBA00004651"/>
    </source>
</evidence>
<dbReference type="GO" id="GO:0005524">
    <property type="term" value="F:ATP binding"/>
    <property type="evidence" value="ECO:0007669"/>
    <property type="project" value="UniProtKB-KW"/>
</dbReference>
<dbReference type="PATRIC" id="fig|54915.3.peg.268"/>
<dbReference type="SMART" id="SM00388">
    <property type="entry name" value="HisKA"/>
    <property type="match status" value="1"/>
</dbReference>
<evidence type="ECO:0000256" key="3">
    <source>
        <dbReference type="ARBA" id="ARBA00012438"/>
    </source>
</evidence>
<reference evidence="19" key="1">
    <citation type="submission" date="2015-07" db="EMBL/GenBank/DDBJ databases">
        <title>Genome sequencing project for genomic taxonomy and phylogenomics of Bacillus-like bacteria.</title>
        <authorList>
            <person name="Liu B."/>
            <person name="Wang J."/>
            <person name="Zhu Y."/>
            <person name="Liu G."/>
            <person name="Chen Q."/>
            <person name="Chen Z."/>
            <person name="Lan J."/>
            <person name="Che J."/>
            <person name="Ge C."/>
            <person name="Shi H."/>
            <person name="Pan Z."/>
            <person name="Liu X."/>
        </authorList>
    </citation>
    <scope>NUCLEOTIDE SEQUENCE [LARGE SCALE GENOMIC DNA]</scope>
    <source>
        <strain evidence="19">DSM 9887</strain>
    </source>
</reference>
<feature type="domain" description="HAMP" evidence="16">
    <location>
        <begin position="181"/>
        <end position="233"/>
    </location>
</feature>
<dbReference type="Gene3D" id="6.10.340.10">
    <property type="match status" value="1"/>
</dbReference>
<evidence type="ECO:0000256" key="14">
    <source>
        <dbReference type="SAM" id="Phobius"/>
    </source>
</evidence>
<evidence type="ECO:0000313" key="19">
    <source>
        <dbReference type="Proteomes" id="UP000036834"/>
    </source>
</evidence>
<keyword evidence="6" id="KW-0808">Transferase</keyword>
<dbReference type="PANTHER" id="PTHR45528:SF1">
    <property type="entry name" value="SENSOR HISTIDINE KINASE CPXA"/>
    <property type="match status" value="1"/>
</dbReference>
<keyword evidence="5" id="KW-0597">Phosphoprotein</keyword>
<evidence type="ECO:0000256" key="13">
    <source>
        <dbReference type="ARBA" id="ARBA00023136"/>
    </source>
</evidence>
<dbReference type="PROSITE" id="PS50109">
    <property type="entry name" value="HIS_KIN"/>
    <property type="match status" value="1"/>
</dbReference>
<dbReference type="Gene3D" id="1.10.287.130">
    <property type="match status" value="1"/>
</dbReference>
<dbReference type="GO" id="GO:0000155">
    <property type="term" value="F:phosphorelay sensor kinase activity"/>
    <property type="evidence" value="ECO:0007669"/>
    <property type="project" value="InterPro"/>
</dbReference>
<sequence>MSLQTRITLMFAALLIIVTGFFATFIHSFLLDNLIAQQKKELTLKGQFWIERIKYADDAFEEEDIAELDKLLVSNRKIEVLLLGKKKKVLYTSLPSSNLNEWLQVLERKAEKRKDKNVWIVGGDDYVVVNLGLKNDEKQRLILASPVRGLKEARMELTEKIIVTLLIGAVSAILLSFFITRSMVRPLNRLTKEIKKVHFRRFSEVQLIPARGEIAEVSESVYSMAQELDRFHEIQRQFLQNASHELKTPLMSIQGYAEGIRDGIFVEDAAHKGLDVIVSETNRIKHIVTEITLLAKLESEEDVFYPTTHSATELVNRAVERLHPLKLQQNIAILVRTFGEEGILYVDDGKLLQALLNLITNALRHTKEQIEIKIESGKRFVTIDIIDDGDGIPEDLLPHLFHRFVKGKNGDVGLGLAISRAIIERSGGIIEARNGVFTGAIFRITLPLQRCRSQA</sequence>
<evidence type="ECO:0000256" key="5">
    <source>
        <dbReference type="ARBA" id="ARBA00022553"/>
    </source>
</evidence>
<evidence type="ECO:0000313" key="18">
    <source>
        <dbReference type="EMBL" id="KNB69140.1"/>
    </source>
</evidence>
<reference evidence="18" key="2">
    <citation type="submission" date="2015-07" db="EMBL/GenBank/DDBJ databases">
        <title>MeaNS - Measles Nucleotide Surveillance Program.</title>
        <authorList>
            <person name="Tran T."/>
            <person name="Druce J."/>
        </authorList>
    </citation>
    <scope>NUCLEOTIDE SEQUENCE</scope>
    <source>
        <strain evidence="18">DSM 9887</strain>
    </source>
</reference>
<protein>
    <recommendedName>
        <fullName evidence="3">histidine kinase</fullName>
        <ecNumber evidence="3">2.7.13.3</ecNumber>
    </recommendedName>
</protein>
<keyword evidence="4" id="KW-1003">Cell membrane</keyword>
<evidence type="ECO:0000313" key="17">
    <source>
        <dbReference type="EMBL" id="GED73112.1"/>
    </source>
</evidence>
<dbReference type="RefSeq" id="WP_049742191.1">
    <property type="nucleotide sequence ID" value="NZ_BJON01000046.1"/>
</dbReference>